<feature type="transmembrane region" description="Helical" evidence="1">
    <location>
        <begin position="364"/>
        <end position="385"/>
    </location>
</feature>
<name>A0A542ZDM6_9ACTN</name>
<accession>A0A542ZDM6</accession>
<feature type="transmembrane region" description="Helical" evidence="1">
    <location>
        <begin position="405"/>
        <end position="425"/>
    </location>
</feature>
<keyword evidence="1" id="KW-0812">Transmembrane</keyword>
<dbReference type="InterPro" id="IPR036259">
    <property type="entry name" value="MFS_trans_sf"/>
</dbReference>
<dbReference type="EMBL" id="VFOR01000002">
    <property type="protein sequence ID" value="TQL58456.1"/>
    <property type="molecule type" value="Genomic_DNA"/>
</dbReference>
<dbReference type="InterPro" id="IPR039672">
    <property type="entry name" value="MFS_2"/>
</dbReference>
<dbReference type="GO" id="GO:0008643">
    <property type="term" value="P:carbohydrate transport"/>
    <property type="evidence" value="ECO:0007669"/>
    <property type="project" value="InterPro"/>
</dbReference>
<dbReference type="Proteomes" id="UP000316196">
    <property type="component" value="Unassembled WGS sequence"/>
</dbReference>
<comment type="caution">
    <text evidence="2">The sequence shown here is derived from an EMBL/GenBank/DDBJ whole genome shotgun (WGS) entry which is preliminary data.</text>
</comment>
<organism evidence="2 3">
    <name type="scientific">Propioniferax innocua</name>
    <dbReference type="NCBI Taxonomy" id="1753"/>
    <lineage>
        <taxon>Bacteria</taxon>
        <taxon>Bacillati</taxon>
        <taxon>Actinomycetota</taxon>
        <taxon>Actinomycetes</taxon>
        <taxon>Propionibacteriales</taxon>
        <taxon>Propionibacteriaceae</taxon>
        <taxon>Propioniferax</taxon>
    </lineage>
</organism>
<feature type="transmembrane region" description="Helical" evidence="1">
    <location>
        <begin position="296"/>
        <end position="315"/>
    </location>
</feature>
<gene>
    <name evidence="2" type="ORF">FB460_2319</name>
</gene>
<feature type="transmembrane region" description="Helical" evidence="1">
    <location>
        <begin position="7"/>
        <end position="31"/>
    </location>
</feature>
<feature type="transmembrane region" description="Helical" evidence="1">
    <location>
        <begin position="107"/>
        <end position="129"/>
    </location>
</feature>
<feature type="transmembrane region" description="Helical" evidence="1">
    <location>
        <begin position="150"/>
        <end position="168"/>
    </location>
</feature>
<feature type="transmembrane region" description="Helical" evidence="1">
    <location>
        <begin position="180"/>
        <end position="202"/>
    </location>
</feature>
<feature type="transmembrane region" description="Helical" evidence="1">
    <location>
        <begin position="234"/>
        <end position="256"/>
    </location>
</feature>
<evidence type="ECO:0000313" key="3">
    <source>
        <dbReference type="Proteomes" id="UP000316196"/>
    </source>
</evidence>
<dbReference type="Gene3D" id="1.20.1250.20">
    <property type="entry name" value="MFS general substrate transporter like domains"/>
    <property type="match status" value="1"/>
</dbReference>
<reference evidence="2 3" key="1">
    <citation type="submission" date="2019-06" db="EMBL/GenBank/DDBJ databases">
        <title>Sequencing the genomes of 1000 actinobacteria strains.</title>
        <authorList>
            <person name="Klenk H.-P."/>
        </authorList>
    </citation>
    <scope>NUCLEOTIDE SEQUENCE [LARGE SCALE GENOMIC DNA]</scope>
    <source>
        <strain evidence="2 3">DSM 8251</strain>
    </source>
</reference>
<proteinExistence type="predicted"/>
<dbReference type="GO" id="GO:0005886">
    <property type="term" value="C:plasma membrane"/>
    <property type="evidence" value="ECO:0007669"/>
    <property type="project" value="TreeGrafter"/>
</dbReference>
<dbReference type="GO" id="GO:0015293">
    <property type="term" value="F:symporter activity"/>
    <property type="evidence" value="ECO:0007669"/>
    <property type="project" value="InterPro"/>
</dbReference>
<keyword evidence="1" id="KW-1133">Transmembrane helix</keyword>
<sequence>MIPRRERILFAAGDIFGGGGGSLIAVLYLIFLTDIVGLQPALAGNAIFVARLWDAVNDPLVGSLSDRTRSRWGRRRPWIGIGALLLVGGMALMWMPDPPFDGQVSLMLWTMGTYIVYNSIQTMIMVPYISMSSEVAVEPHERNRINLTRLLFSTIASAVVTLVATHLVESHRDGSMGVVTLHLTILLVFGVPFAVAALGVAIGCRERVALPPVDDTRTWWSRSMMPLMHGPTRGLITMYICQALAMDVISAIVLYYTAHVVIGLSATVFLGVFIAVTVVAFPVILHMLRRHDKHRIYRFGMPWAMVAAVGLALYPSDWTPWGAYVLVLVLAVGTAGAQLLPWVMFPDVLDDAELVWGRRDSGTFAGLMTFTRNILSAAMLQVIGLVLQFTGYRPGGGPQPLSAEWGIRGCVAVGVVLTLGIGRYVSSHWPLTRERCLATAAELETRRHPEPPTS</sequence>
<evidence type="ECO:0000313" key="2">
    <source>
        <dbReference type="EMBL" id="TQL58456.1"/>
    </source>
</evidence>
<dbReference type="AlphaFoldDB" id="A0A542ZDM6"/>
<feature type="transmembrane region" description="Helical" evidence="1">
    <location>
        <begin position="321"/>
        <end position="343"/>
    </location>
</feature>
<evidence type="ECO:0000256" key="1">
    <source>
        <dbReference type="SAM" id="Phobius"/>
    </source>
</evidence>
<keyword evidence="3" id="KW-1185">Reference proteome</keyword>
<dbReference type="PANTHER" id="PTHR11328">
    <property type="entry name" value="MAJOR FACILITATOR SUPERFAMILY DOMAIN-CONTAINING PROTEIN"/>
    <property type="match status" value="1"/>
</dbReference>
<dbReference type="RefSeq" id="WP_170210070.1">
    <property type="nucleotide sequence ID" value="NZ_BAAAMD010000002.1"/>
</dbReference>
<feature type="transmembrane region" description="Helical" evidence="1">
    <location>
        <begin position="77"/>
        <end position="95"/>
    </location>
</feature>
<dbReference type="PANTHER" id="PTHR11328:SF24">
    <property type="entry name" value="MAJOR FACILITATOR SUPERFAMILY (MFS) PROFILE DOMAIN-CONTAINING PROTEIN"/>
    <property type="match status" value="1"/>
</dbReference>
<dbReference type="Pfam" id="PF13347">
    <property type="entry name" value="MFS_2"/>
    <property type="match status" value="1"/>
</dbReference>
<keyword evidence="1" id="KW-0472">Membrane</keyword>
<feature type="transmembrane region" description="Helical" evidence="1">
    <location>
        <begin position="262"/>
        <end position="284"/>
    </location>
</feature>
<protein>
    <submittedName>
        <fullName evidence="2">GPH family glycoside/pentoside/hexuronide:cation symporter/oligogalacturonide transporter</fullName>
    </submittedName>
</protein>
<dbReference type="SUPFAM" id="SSF103473">
    <property type="entry name" value="MFS general substrate transporter"/>
    <property type="match status" value="1"/>
</dbReference>